<dbReference type="InterPro" id="IPR010951">
    <property type="entry name" value="CM_bact"/>
</dbReference>
<reference evidence="4 5" key="1">
    <citation type="submission" date="2023-04" db="EMBL/GenBank/DDBJ databases">
        <title>Marinoamorphus aggregata gen. nov., sp. Nov., isolate from tissue of brittle star Ophioplocus japonicus.</title>
        <authorList>
            <person name="Kawano K."/>
            <person name="Sawayama S."/>
            <person name="Nakagawa S."/>
        </authorList>
    </citation>
    <scope>NUCLEOTIDE SEQUENCE [LARGE SCALE GENOMIC DNA]</scope>
    <source>
        <strain evidence="4 5">NKW23</strain>
    </source>
</reference>
<dbReference type="InterPro" id="IPR051331">
    <property type="entry name" value="Chorismate_mutase-related"/>
</dbReference>
<dbReference type="PANTHER" id="PTHR38041:SF1">
    <property type="entry name" value="CHORISMATE MUTASE"/>
    <property type="match status" value="1"/>
</dbReference>
<evidence type="ECO:0000256" key="1">
    <source>
        <dbReference type="ARBA" id="ARBA00012404"/>
    </source>
</evidence>
<dbReference type="RefSeq" id="WP_285674842.1">
    <property type="nucleotide sequence ID" value="NZ_BSYI01000068.1"/>
</dbReference>
<gene>
    <name evidence="4" type="ORF">LNKW23_46950</name>
</gene>
<proteinExistence type="predicted"/>
<dbReference type="Pfam" id="PF01817">
    <property type="entry name" value="CM_2"/>
    <property type="match status" value="1"/>
</dbReference>
<keyword evidence="5" id="KW-1185">Reference proteome</keyword>
<comment type="caution">
    <text evidence="4">The sequence shown here is derived from an EMBL/GenBank/DDBJ whole genome shotgun (WGS) entry which is preliminary data.</text>
</comment>
<evidence type="ECO:0000313" key="4">
    <source>
        <dbReference type="EMBL" id="GMG85474.1"/>
    </source>
</evidence>
<organism evidence="4 5">
    <name type="scientific">Paralimibaculum aggregatum</name>
    <dbReference type="NCBI Taxonomy" id="3036245"/>
    <lineage>
        <taxon>Bacteria</taxon>
        <taxon>Pseudomonadati</taxon>
        <taxon>Pseudomonadota</taxon>
        <taxon>Alphaproteobacteria</taxon>
        <taxon>Rhodobacterales</taxon>
        <taxon>Paracoccaceae</taxon>
        <taxon>Paralimibaculum</taxon>
    </lineage>
</organism>
<dbReference type="SMART" id="SM00830">
    <property type="entry name" value="CM_2"/>
    <property type="match status" value="1"/>
</dbReference>
<dbReference type="EC" id="5.4.99.5" evidence="1"/>
<protein>
    <recommendedName>
        <fullName evidence="1">chorismate mutase</fullName>
        <ecNumber evidence="1">5.4.99.5</ecNumber>
    </recommendedName>
</protein>
<dbReference type="SUPFAM" id="SSF48600">
    <property type="entry name" value="Chorismate mutase II"/>
    <property type="match status" value="1"/>
</dbReference>
<sequence length="108" mass="11993">MSDTADTEDTARAEAVLAELRHSIDNLDAVLVHTLAERFRCTQAVGRLKASHALPPADPAREARQIERLERLAAESGLDPDFAKKFLRFVIDEVIRHHRQIQADGPGS</sequence>
<dbReference type="InterPro" id="IPR002701">
    <property type="entry name" value="CM_II_prokaryot"/>
</dbReference>
<dbReference type="NCBIfam" id="TIGR01795">
    <property type="entry name" value="CM_mono_cladeE"/>
    <property type="match status" value="1"/>
</dbReference>
<dbReference type="Proteomes" id="UP001239909">
    <property type="component" value="Unassembled WGS sequence"/>
</dbReference>
<dbReference type="EMBL" id="BSYI01000068">
    <property type="protein sequence ID" value="GMG85474.1"/>
    <property type="molecule type" value="Genomic_DNA"/>
</dbReference>
<dbReference type="NCBIfam" id="NF006691">
    <property type="entry name" value="PRK09239.1"/>
    <property type="match status" value="1"/>
</dbReference>
<evidence type="ECO:0000256" key="2">
    <source>
        <dbReference type="ARBA" id="ARBA00023235"/>
    </source>
</evidence>
<dbReference type="PROSITE" id="PS51168">
    <property type="entry name" value="CHORISMATE_MUT_2"/>
    <property type="match status" value="1"/>
</dbReference>
<evidence type="ECO:0000313" key="5">
    <source>
        <dbReference type="Proteomes" id="UP001239909"/>
    </source>
</evidence>
<feature type="domain" description="Chorismate mutase" evidence="3">
    <location>
        <begin position="11"/>
        <end position="102"/>
    </location>
</feature>
<evidence type="ECO:0000259" key="3">
    <source>
        <dbReference type="PROSITE" id="PS51168"/>
    </source>
</evidence>
<keyword evidence="2" id="KW-0413">Isomerase</keyword>
<dbReference type="InterPro" id="IPR036979">
    <property type="entry name" value="CM_dom_sf"/>
</dbReference>
<name>A0ABQ6LTR4_9RHOB</name>
<dbReference type="Gene3D" id="1.20.59.10">
    <property type="entry name" value="Chorismate mutase"/>
    <property type="match status" value="1"/>
</dbReference>
<dbReference type="InterPro" id="IPR036263">
    <property type="entry name" value="Chorismate_II_sf"/>
</dbReference>
<accession>A0ABQ6LTR4</accession>
<dbReference type="PANTHER" id="PTHR38041">
    <property type="entry name" value="CHORISMATE MUTASE"/>
    <property type="match status" value="1"/>
</dbReference>